<feature type="compositionally biased region" description="Basic residues" evidence="2">
    <location>
        <begin position="69"/>
        <end position="81"/>
    </location>
</feature>
<feature type="compositionally biased region" description="Polar residues" evidence="2">
    <location>
        <begin position="129"/>
        <end position="146"/>
    </location>
</feature>
<feature type="compositionally biased region" description="Basic residues" evidence="2">
    <location>
        <begin position="101"/>
        <end position="114"/>
    </location>
</feature>
<evidence type="ECO:0000259" key="3">
    <source>
        <dbReference type="Pfam" id="PF12923"/>
    </source>
</evidence>
<organism evidence="4 5">
    <name type="scientific">Lactuca saligna</name>
    <name type="common">Willowleaf lettuce</name>
    <dbReference type="NCBI Taxonomy" id="75948"/>
    <lineage>
        <taxon>Eukaryota</taxon>
        <taxon>Viridiplantae</taxon>
        <taxon>Streptophyta</taxon>
        <taxon>Embryophyta</taxon>
        <taxon>Tracheophyta</taxon>
        <taxon>Spermatophyta</taxon>
        <taxon>Magnoliopsida</taxon>
        <taxon>eudicotyledons</taxon>
        <taxon>Gunneridae</taxon>
        <taxon>Pentapetalae</taxon>
        <taxon>asterids</taxon>
        <taxon>campanulids</taxon>
        <taxon>Asterales</taxon>
        <taxon>Asteraceae</taxon>
        <taxon>Cichorioideae</taxon>
        <taxon>Cichorieae</taxon>
        <taxon>Lactucinae</taxon>
        <taxon>Lactuca</taxon>
    </lineage>
</organism>
<accession>A0AA36EH69</accession>
<dbReference type="GO" id="GO:0032545">
    <property type="term" value="C:CURI complex"/>
    <property type="evidence" value="ECO:0007669"/>
    <property type="project" value="TreeGrafter"/>
</dbReference>
<dbReference type="EMBL" id="OX465084">
    <property type="protein sequence ID" value="CAI9296233.1"/>
    <property type="molecule type" value="Genomic_DNA"/>
</dbReference>
<dbReference type="GO" id="GO:0034456">
    <property type="term" value="C:UTP-C complex"/>
    <property type="evidence" value="ECO:0007669"/>
    <property type="project" value="TreeGrafter"/>
</dbReference>
<dbReference type="AlphaFoldDB" id="A0AA36EH69"/>
<keyword evidence="5" id="KW-1185">Reference proteome</keyword>
<dbReference type="Pfam" id="PF12923">
    <property type="entry name" value="RRP7"/>
    <property type="match status" value="1"/>
</dbReference>
<evidence type="ECO:0000313" key="5">
    <source>
        <dbReference type="Proteomes" id="UP001177003"/>
    </source>
</evidence>
<evidence type="ECO:0000256" key="2">
    <source>
        <dbReference type="SAM" id="MobiDB-lite"/>
    </source>
</evidence>
<dbReference type="GO" id="GO:0000028">
    <property type="term" value="P:ribosomal small subunit assembly"/>
    <property type="evidence" value="ECO:0007669"/>
    <property type="project" value="TreeGrafter"/>
</dbReference>
<protein>
    <recommendedName>
        <fullName evidence="3">Ribosomal RNA-processing protein 7 C-terminal domain-containing protein</fullName>
    </recommendedName>
</protein>
<evidence type="ECO:0000313" key="4">
    <source>
        <dbReference type="EMBL" id="CAI9296233.1"/>
    </source>
</evidence>
<feature type="compositionally biased region" description="Acidic residues" evidence="2">
    <location>
        <begin position="151"/>
        <end position="167"/>
    </location>
</feature>
<feature type="region of interest" description="Disordered" evidence="2">
    <location>
        <begin position="1"/>
        <end position="167"/>
    </location>
</feature>
<evidence type="ECO:0000256" key="1">
    <source>
        <dbReference type="ARBA" id="ARBA00006110"/>
    </source>
</evidence>
<name>A0AA36EH69_LACSI</name>
<dbReference type="InterPro" id="IPR040446">
    <property type="entry name" value="RRP7"/>
</dbReference>
<dbReference type="Proteomes" id="UP001177003">
    <property type="component" value="Chromosome 8"/>
</dbReference>
<sequence>MKKVSRNKKKREGEPSELVISTSHVNEGKNIAGMSDKKNKLKKKKRNKENSEDNANQQNDNLEGANSPKKMKKAARNKKRKGIETSEVAPPPTPDDDVKTSHKKKKKLKKQKKKGKEDGVVEHLLHSSEVGSNSNQQIGNSKSISQIKPDDNEDGVYEISSGDEDETTGMKRWIGEYHGGRPGAEVLLQRINDFLVDHWAQKEKERKERESEAAEGGWTVVTHMKGRKKTTDVESGTTVGSVAQAAVVDNISKKKKKQNQDQVGLTFYRFQRREAQRNEIMMLQSKFEQDKKRIQQLRAERKFRPY</sequence>
<gene>
    <name evidence="4" type="ORF">LSALG_LOCUS35121</name>
</gene>
<feature type="domain" description="Ribosomal RNA-processing protein 7 C-terminal" evidence="3">
    <location>
        <begin position="181"/>
        <end position="306"/>
    </location>
</feature>
<dbReference type="InterPro" id="IPR024326">
    <property type="entry name" value="RRP7_C"/>
</dbReference>
<reference evidence="4" key="1">
    <citation type="submission" date="2023-04" db="EMBL/GenBank/DDBJ databases">
        <authorList>
            <person name="Vijverberg K."/>
            <person name="Xiong W."/>
            <person name="Schranz E."/>
        </authorList>
    </citation>
    <scope>NUCLEOTIDE SEQUENCE</scope>
</reference>
<feature type="compositionally biased region" description="Basic and acidic residues" evidence="2">
    <location>
        <begin position="115"/>
        <end position="126"/>
    </location>
</feature>
<comment type="similarity">
    <text evidence="1">Belongs to the RRP7 family.</text>
</comment>
<dbReference type="PANTHER" id="PTHR13191:SF0">
    <property type="entry name" value="RIBOSOMAL RNA-PROCESSING PROTEIN 7 HOMOLOG A-RELATED"/>
    <property type="match status" value="1"/>
</dbReference>
<feature type="compositionally biased region" description="Basic residues" evidence="2">
    <location>
        <begin position="1"/>
        <end position="10"/>
    </location>
</feature>
<dbReference type="PANTHER" id="PTHR13191">
    <property type="entry name" value="RIBOSOMAL RNA PROCESSING PROTEIN 7-RELATED"/>
    <property type="match status" value="1"/>
</dbReference>
<dbReference type="GO" id="GO:0006364">
    <property type="term" value="P:rRNA processing"/>
    <property type="evidence" value="ECO:0007669"/>
    <property type="project" value="TreeGrafter"/>
</dbReference>
<proteinExistence type="inferred from homology"/>
<dbReference type="Gene3D" id="6.10.250.1770">
    <property type="match status" value="1"/>
</dbReference>